<evidence type="ECO:0000256" key="2">
    <source>
        <dbReference type="SAM" id="Phobius"/>
    </source>
</evidence>
<gene>
    <name evidence="4" type="ORF">EHC69_10460</name>
    <name evidence="3" type="ORF">I7278_26950</name>
</gene>
<organism evidence="3">
    <name type="scientific">Vibrio parahaemolyticus</name>
    <dbReference type="NCBI Taxonomy" id="670"/>
    <lineage>
        <taxon>Bacteria</taxon>
        <taxon>Pseudomonadati</taxon>
        <taxon>Pseudomonadota</taxon>
        <taxon>Gammaproteobacteria</taxon>
        <taxon>Vibrionales</taxon>
        <taxon>Vibrionaceae</taxon>
        <taxon>Vibrio</taxon>
    </lineage>
</organism>
<reference evidence="4 5" key="2">
    <citation type="submission" date="2018-12" db="EMBL/GenBank/DDBJ databases">
        <title>Genomic insights into the evolutionary origins and pathogenicity of five Vibrio parahaemolyticus strains isolated from the shrimp with acute hepatopancreatic necrosis disease (AHPND).</title>
        <authorList>
            <person name="Yang Q."/>
            <person name="Dong X."/>
            <person name="Xie G."/>
            <person name="Fu S."/>
            <person name="Zou P."/>
            <person name="Sun J."/>
            <person name="Wang Y."/>
            <person name="Huang J."/>
        </authorList>
    </citation>
    <scope>NUCLEOTIDE SEQUENCE [LARGE SCALE GENOMIC DNA]</scope>
    <source>
        <strain evidence="4 5">20160303005-1</strain>
    </source>
</reference>
<evidence type="ECO:0000313" key="5">
    <source>
        <dbReference type="Proteomes" id="UP000464718"/>
    </source>
</evidence>
<evidence type="ECO:0000313" key="3">
    <source>
        <dbReference type="EMBL" id="HAS6680398.1"/>
    </source>
</evidence>
<proteinExistence type="predicted"/>
<feature type="transmembrane region" description="Helical" evidence="2">
    <location>
        <begin position="37"/>
        <end position="58"/>
    </location>
</feature>
<dbReference type="Proteomes" id="UP000856022">
    <property type="component" value="Unassembled WGS sequence"/>
</dbReference>
<dbReference type="EMBL" id="CP034298">
    <property type="protein sequence ID" value="QHH09758.1"/>
    <property type="molecule type" value="Genomic_DNA"/>
</dbReference>
<dbReference type="EMBL" id="DACQKT010000073">
    <property type="protein sequence ID" value="HAS6680398.1"/>
    <property type="molecule type" value="Genomic_DNA"/>
</dbReference>
<evidence type="ECO:0000256" key="1">
    <source>
        <dbReference type="SAM" id="Coils"/>
    </source>
</evidence>
<dbReference type="Proteomes" id="UP000464718">
    <property type="component" value="Chromosome i"/>
</dbReference>
<keyword evidence="1" id="KW-0175">Coiled coil</keyword>
<reference evidence="3" key="1">
    <citation type="journal article" date="2018" name="Genome Biol.">
        <title>SKESA: strategic k-mer extension for scrupulous assemblies.</title>
        <authorList>
            <person name="Souvorov A."/>
            <person name="Agarwala R."/>
            <person name="Lipman D.J."/>
        </authorList>
    </citation>
    <scope>NUCLEOTIDE SEQUENCE</scope>
    <source>
        <strain evidence="3">1930</strain>
    </source>
</reference>
<dbReference type="RefSeq" id="WP_114867641.1">
    <property type="nucleotide sequence ID" value="NZ_CP034298.1"/>
</dbReference>
<keyword evidence="2" id="KW-0472">Membrane</keyword>
<keyword evidence="2" id="KW-1133">Transmembrane helix</keyword>
<name>A0A7Z2RM27_VIBPH</name>
<reference evidence="3" key="3">
    <citation type="submission" date="2019-12" db="EMBL/GenBank/DDBJ databases">
        <authorList>
            <consortium name="NCBI Pathogen Detection Project"/>
        </authorList>
    </citation>
    <scope>NUCLEOTIDE SEQUENCE</scope>
    <source>
        <strain evidence="3">1930</strain>
    </source>
</reference>
<protein>
    <submittedName>
        <fullName evidence="3">Uncharacterized protein</fullName>
    </submittedName>
</protein>
<dbReference type="AlphaFoldDB" id="A0A7Z2RM27"/>
<accession>A0A7Z2RM27</accession>
<evidence type="ECO:0000313" key="4">
    <source>
        <dbReference type="EMBL" id="QHH09758.1"/>
    </source>
</evidence>
<sequence>MKFVGLFICVLALWALGPIVLINLFPSWEVRGQFGDLFGSTNALFSGLAFAGLIYTIYLQRNELALQREELRLQREEMAASRAELANQGVLQEKQYLATLTELRVQAAGMEVEALKMEAEMRIPSARHEYYQRIREQADKVEGLVCELERG</sequence>
<feature type="coiled-coil region" evidence="1">
    <location>
        <begin position="59"/>
        <end position="120"/>
    </location>
</feature>
<keyword evidence="2" id="KW-0812">Transmembrane</keyword>